<dbReference type="OrthoDB" id="6626714at2759"/>
<keyword evidence="1" id="KW-0812">Transmembrane</keyword>
<comment type="caution">
    <text evidence="2">The sequence shown here is derived from an EMBL/GenBank/DDBJ whole genome shotgun (WGS) entry which is preliminary data.</text>
</comment>
<keyword evidence="3" id="KW-1185">Reference proteome</keyword>
<name>A0A9P0KFH1_ACAOB</name>
<organism evidence="2 3">
    <name type="scientific">Acanthoscelides obtectus</name>
    <name type="common">Bean weevil</name>
    <name type="synonym">Bruchus obtectus</name>
    <dbReference type="NCBI Taxonomy" id="200917"/>
    <lineage>
        <taxon>Eukaryota</taxon>
        <taxon>Metazoa</taxon>
        <taxon>Ecdysozoa</taxon>
        <taxon>Arthropoda</taxon>
        <taxon>Hexapoda</taxon>
        <taxon>Insecta</taxon>
        <taxon>Pterygota</taxon>
        <taxon>Neoptera</taxon>
        <taxon>Endopterygota</taxon>
        <taxon>Coleoptera</taxon>
        <taxon>Polyphaga</taxon>
        <taxon>Cucujiformia</taxon>
        <taxon>Chrysomeloidea</taxon>
        <taxon>Chrysomelidae</taxon>
        <taxon>Bruchinae</taxon>
        <taxon>Bruchini</taxon>
        <taxon>Acanthoscelides</taxon>
    </lineage>
</organism>
<accession>A0A9P0KFH1</accession>
<evidence type="ECO:0000313" key="2">
    <source>
        <dbReference type="EMBL" id="CAH1969750.1"/>
    </source>
</evidence>
<dbReference type="EMBL" id="CAKOFQ010006766">
    <property type="protein sequence ID" value="CAH1969750.1"/>
    <property type="molecule type" value="Genomic_DNA"/>
</dbReference>
<dbReference type="Proteomes" id="UP001152888">
    <property type="component" value="Unassembled WGS sequence"/>
</dbReference>
<keyword evidence="1" id="KW-0472">Membrane</keyword>
<gene>
    <name evidence="2" type="ORF">ACAOBT_LOCUS8524</name>
</gene>
<evidence type="ECO:0000256" key="1">
    <source>
        <dbReference type="SAM" id="Phobius"/>
    </source>
</evidence>
<proteinExistence type="predicted"/>
<protein>
    <submittedName>
        <fullName evidence="2">Uncharacterized protein</fullName>
    </submittedName>
</protein>
<evidence type="ECO:0000313" key="3">
    <source>
        <dbReference type="Proteomes" id="UP001152888"/>
    </source>
</evidence>
<keyword evidence="1" id="KW-1133">Transmembrane helix</keyword>
<sequence>MSYLQQRITQGTKQRMHKCAKTVHRPTVNATFHRNLNFLVQFMVSLTNKFSFVFYYYFDIICYTITILNCNDSSMFT</sequence>
<feature type="transmembrane region" description="Helical" evidence="1">
    <location>
        <begin position="52"/>
        <end position="70"/>
    </location>
</feature>
<reference evidence="2" key="1">
    <citation type="submission" date="2022-03" db="EMBL/GenBank/DDBJ databases">
        <authorList>
            <person name="Sayadi A."/>
        </authorList>
    </citation>
    <scope>NUCLEOTIDE SEQUENCE</scope>
</reference>
<dbReference type="AlphaFoldDB" id="A0A9P0KFH1"/>